<dbReference type="Gene3D" id="1.10.287.210">
    <property type="match status" value="1"/>
</dbReference>
<dbReference type="InterPro" id="IPR018154">
    <property type="entry name" value="TLV/ENV_coat_polyprotein"/>
</dbReference>
<reference evidence="1" key="1">
    <citation type="submission" date="2025-08" db="UniProtKB">
        <authorList>
            <consortium name="Ensembl"/>
        </authorList>
    </citation>
    <scope>IDENTIFICATION</scope>
</reference>
<dbReference type="Pfam" id="PF00429">
    <property type="entry name" value="TLV_coat"/>
    <property type="match status" value="2"/>
</dbReference>
<accession>A0A8U8BB02</accession>
<organism evidence="1 2">
    <name type="scientific">Geospiza parvula</name>
    <name type="common">Small tree-finch</name>
    <name type="synonym">Camarhynchus parvulus</name>
    <dbReference type="NCBI Taxonomy" id="87175"/>
    <lineage>
        <taxon>Eukaryota</taxon>
        <taxon>Metazoa</taxon>
        <taxon>Chordata</taxon>
        <taxon>Craniata</taxon>
        <taxon>Vertebrata</taxon>
        <taxon>Euteleostomi</taxon>
        <taxon>Archelosauria</taxon>
        <taxon>Archosauria</taxon>
        <taxon>Dinosauria</taxon>
        <taxon>Saurischia</taxon>
        <taxon>Theropoda</taxon>
        <taxon>Coelurosauria</taxon>
        <taxon>Aves</taxon>
        <taxon>Neognathae</taxon>
        <taxon>Neoaves</taxon>
        <taxon>Telluraves</taxon>
        <taxon>Australaves</taxon>
        <taxon>Passeriformes</taxon>
        <taxon>Thraupidae</taxon>
        <taxon>Camarhynchus</taxon>
    </lineage>
</organism>
<evidence type="ECO:0000313" key="2">
    <source>
        <dbReference type="Proteomes" id="UP000694382"/>
    </source>
</evidence>
<reference evidence="1" key="2">
    <citation type="submission" date="2025-09" db="UniProtKB">
        <authorList>
            <consortium name="Ensembl"/>
        </authorList>
    </citation>
    <scope>IDENTIFICATION</scope>
</reference>
<dbReference type="Gene3D" id="3.90.310.10">
    <property type="entry name" value="ENV polyprotein, receptor-binding domain"/>
    <property type="match status" value="1"/>
</dbReference>
<proteinExistence type="predicted"/>
<sequence length="432" mass="48231">MQGITLTSRSGGSYAIYQVSVCFEFAQLAPQARQQLLLAAASLAGKCRACGCLGRALPSGRGRMPRPGPKMARFLLQRAGSRNHGQEARQIPAAGRFIERRGEGDNTIKETITPGSPSFDPGKNYCNYPGYGYCRYWGCETIVTSNRWQPQQPDKFLQIRYAPHGCHEPKFGSDKQIYIPQDGRKHDCTSYTMTILQPTHESWAIGRVLSVFVQRTFHDIWVNIQIIRLLPSVSRSIRPNLILTASGPKRKTTNSANFTANARVNSTSCPSGLLDKPAPYDPFFGVLNATFLSLNQSNPNLTKSCWLCYDAQPPFYEGVALNECGSASLCAALKEECCFYADHTGVVRDSMTELRERLAHRKSEREAQQGRFKSWFNQSPLPTTLVSTLIGPLTIILLTLIFGPCILNKLVLFVKNRLEKVNILFVDRQQLL</sequence>
<dbReference type="SUPFAM" id="SSF58069">
    <property type="entry name" value="Virus ectodomain"/>
    <property type="match status" value="1"/>
</dbReference>
<dbReference type="InterPro" id="IPR008981">
    <property type="entry name" value="FMuLV_rcpt-bd"/>
</dbReference>
<evidence type="ECO:0000313" key="1">
    <source>
        <dbReference type="Ensembl" id="ENSCPVP00000027225.1"/>
    </source>
</evidence>
<dbReference type="Proteomes" id="UP000694382">
    <property type="component" value="Unassembled WGS sequence"/>
</dbReference>
<keyword evidence="2" id="KW-1185">Reference proteome</keyword>
<dbReference type="PANTHER" id="PTHR10424">
    <property type="entry name" value="VIRAL ENVELOPE PROTEIN"/>
    <property type="match status" value="1"/>
</dbReference>
<dbReference type="Ensembl" id="ENSCPVT00000027611.1">
    <property type="protein sequence ID" value="ENSCPVP00000027225.1"/>
    <property type="gene ID" value="ENSCPVG00000017722.1"/>
</dbReference>
<dbReference type="SUPFAM" id="SSF49830">
    <property type="entry name" value="ENV polyprotein, receptor-binding domain"/>
    <property type="match status" value="1"/>
</dbReference>
<name>A0A8U8BB02_GEOPR</name>
<dbReference type="AlphaFoldDB" id="A0A8U8BB02"/>
<dbReference type="PANTHER" id="PTHR10424:SF72">
    <property type="entry name" value="BC035947 PROTEIN-RELATED"/>
    <property type="match status" value="1"/>
</dbReference>
<protein>
    <submittedName>
        <fullName evidence="1">Uncharacterized protein</fullName>
    </submittedName>
</protein>